<gene>
    <name evidence="1" type="ORF">IWZ03DRAFT_307609</name>
</gene>
<protein>
    <submittedName>
        <fullName evidence="1">Uncharacterized protein</fullName>
    </submittedName>
</protein>
<name>A0ABR1KTW3_9PEZI</name>
<dbReference type="InterPro" id="IPR038071">
    <property type="entry name" value="UROD/MetE-like_sf"/>
</dbReference>
<keyword evidence="2" id="KW-1185">Reference proteome</keyword>
<dbReference type="Proteomes" id="UP001363622">
    <property type="component" value="Unassembled WGS sequence"/>
</dbReference>
<proteinExistence type="predicted"/>
<evidence type="ECO:0000313" key="2">
    <source>
        <dbReference type="Proteomes" id="UP001363622"/>
    </source>
</evidence>
<dbReference type="SUPFAM" id="SSF51726">
    <property type="entry name" value="UROD/MetE-like"/>
    <property type="match status" value="1"/>
</dbReference>
<dbReference type="PANTHER" id="PTHR43844">
    <property type="entry name" value="METHIONINE SYNTHASE"/>
    <property type="match status" value="1"/>
</dbReference>
<sequence length="381" mass="42077">MGIPTEAVGSLPRPQFLQDIIAQYERGEASQAELLMAQEKAAADSVHRMQETGQELVTDGEQRASSFATYPIIDTLGGKGLGPNFAPDGQHFAYFDDGHHRQLPRLVSGPFKYRTYAYQYLEKSKSLAKRSSMKQAVIAPSMLYLLYPLEGEIEGYPKDEFVKDLVNECEKDIRGCFAAGAKRVSIDFTEGRLTAKKDPRNPWTNAGLLQTFIDLNNAVLARFSPEERQNIGVHTCPGGDCDSVHSAEVPYHELLPSLFQMDAGYFLIQCASEKDKDKVYQEIGQHIRKDAKGVKQVAFVGVINPLNPKVETPEDVCEQLIAASKHIPVDQLGATDDCGFSPFSIDVKPKHGSPDIARDIAFEKIANRVKGVKMASEKLGL</sequence>
<dbReference type="PANTHER" id="PTHR43844:SF2">
    <property type="entry name" value="SYNTHASE, VITAMIN-B12 INDEPENDENT, PUTATIVE (AFU_ORTHOLOGUE AFUA_3G12060)-RELATED"/>
    <property type="match status" value="1"/>
</dbReference>
<evidence type="ECO:0000313" key="1">
    <source>
        <dbReference type="EMBL" id="KAK7520570.1"/>
    </source>
</evidence>
<accession>A0ABR1KTW3</accession>
<dbReference type="Gene3D" id="3.20.20.210">
    <property type="match status" value="1"/>
</dbReference>
<comment type="caution">
    <text evidence="1">The sequence shown here is derived from an EMBL/GenBank/DDBJ whole genome shotgun (WGS) entry which is preliminary data.</text>
</comment>
<reference evidence="1 2" key="1">
    <citation type="submission" date="2024-04" db="EMBL/GenBank/DDBJ databases">
        <title>Phyllosticta paracitricarpa is synonymous to the EU quarantine fungus P. citricarpa based on phylogenomic analyses.</title>
        <authorList>
            <consortium name="Lawrence Berkeley National Laboratory"/>
            <person name="Van Ingen-Buijs V.A."/>
            <person name="Van Westerhoven A.C."/>
            <person name="Haridas S."/>
            <person name="Skiadas P."/>
            <person name="Martin F."/>
            <person name="Groenewald J.Z."/>
            <person name="Crous P.W."/>
            <person name="Seidl M.F."/>
        </authorList>
    </citation>
    <scope>NUCLEOTIDE SEQUENCE [LARGE SCALE GENOMIC DNA]</scope>
    <source>
        <strain evidence="1 2">CBS 123371</strain>
    </source>
</reference>
<organism evidence="1 2">
    <name type="scientific">Phyllosticta citriasiana</name>
    <dbReference type="NCBI Taxonomy" id="595635"/>
    <lineage>
        <taxon>Eukaryota</taxon>
        <taxon>Fungi</taxon>
        <taxon>Dikarya</taxon>
        <taxon>Ascomycota</taxon>
        <taxon>Pezizomycotina</taxon>
        <taxon>Dothideomycetes</taxon>
        <taxon>Dothideomycetes incertae sedis</taxon>
        <taxon>Botryosphaeriales</taxon>
        <taxon>Phyllostictaceae</taxon>
        <taxon>Phyllosticta</taxon>
    </lineage>
</organism>
<dbReference type="EMBL" id="JBBPHU010000003">
    <property type="protein sequence ID" value="KAK7520570.1"/>
    <property type="molecule type" value="Genomic_DNA"/>
</dbReference>